<keyword evidence="5" id="KW-0067">ATP-binding</keyword>
<sequence>MKLFIPGRLCLFGEHSDWAGGYRRTNPILEKGYTLIVGTNQGLYADVKPHPTQFIFRSSQGASVELPADPQILLDEARRGGFFSYAAGVAYQVITRYAVAGVEIENDRTDLPIGKGLSSSAALCVLVARAFNRSYDLKLSSDEEIELAYQGERTTSSRCGRMDFGCAYGRRPILMIFDGDRVRIIPLAVPQDLFLVIVDLGASKDTREILHQLDRCYPFATDELCQNVRFYLGTINRTITQNAVEALKRGDARQIGKLMKQAQTQFDRYLKPACLSQLNAPILHALLDYPHLKPYIFGGKGVGSQGDGTAQFIAKNAKSQQQIIDIIHRDFPQMRCLKLSIETKARMES</sequence>
<dbReference type="InterPro" id="IPR006204">
    <property type="entry name" value="GHMP_kinase_N_dom"/>
</dbReference>
<comment type="caution">
    <text evidence="7">The sequence shown here is derived from an EMBL/GenBank/DDBJ whole genome shotgun (WGS) entry which is preliminary data.</text>
</comment>
<feature type="domain" description="GHMP kinase N-terminal" evidence="6">
    <location>
        <begin position="85"/>
        <end position="169"/>
    </location>
</feature>
<dbReference type="InterPro" id="IPR006203">
    <property type="entry name" value="GHMP_knse_ATP-bd_CS"/>
</dbReference>
<comment type="similarity">
    <text evidence="1">Belongs to the GHMP kinase family. GalK subfamily.</text>
</comment>
<reference evidence="7" key="1">
    <citation type="submission" date="2020-10" db="EMBL/GenBank/DDBJ databases">
        <authorList>
            <person name="Castelo-Branco R."/>
            <person name="Eusebio N."/>
            <person name="Adriana R."/>
            <person name="Vieira A."/>
            <person name="Brugerolle De Fraissinette N."/>
            <person name="Rezende De Castro R."/>
            <person name="Schneider M.P."/>
            <person name="Vasconcelos V."/>
            <person name="Leao P.N."/>
        </authorList>
    </citation>
    <scope>NUCLEOTIDE SEQUENCE</scope>
    <source>
        <strain evidence="7">LEGE 11467</strain>
    </source>
</reference>
<accession>A0A928VVV9</accession>
<evidence type="ECO:0000256" key="5">
    <source>
        <dbReference type="ARBA" id="ARBA00022840"/>
    </source>
</evidence>
<name>A0A928VVV9_9CYAN</name>
<evidence type="ECO:0000256" key="4">
    <source>
        <dbReference type="ARBA" id="ARBA00022777"/>
    </source>
</evidence>
<dbReference type="PRINTS" id="PR00959">
    <property type="entry name" value="MEVGALKINASE"/>
</dbReference>
<dbReference type="Proteomes" id="UP000621799">
    <property type="component" value="Unassembled WGS sequence"/>
</dbReference>
<dbReference type="PANTHER" id="PTHR10457:SF7">
    <property type="entry name" value="GALACTOKINASE-RELATED"/>
    <property type="match status" value="1"/>
</dbReference>
<dbReference type="GO" id="GO:0005524">
    <property type="term" value="F:ATP binding"/>
    <property type="evidence" value="ECO:0007669"/>
    <property type="project" value="UniProtKB-KW"/>
</dbReference>
<dbReference type="InterPro" id="IPR014721">
    <property type="entry name" value="Ribsml_uS5_D2-typ_fold_subgr"/>
</dbReference>
<evidence type="ECO:0000256" key="2">
    <source>
        <dbReference type="ARBA" id="ARBA00022679"/>
    </source>
</evidence>
<dbReference type="GO" id="GO:0006012">
    <property type="term" value="P:galactose metabolic process"/>
    <property type="evidence" value="ECO:0007669"/>
    <property type="project" value="TreeGrafter"/>
</dbReference>
<evidence type="ECO:0000313" key="8">
    <source>
        <dbReference type="Proteomes" id="UP000621799"/>
    </source>
</evidence>
<dbReference type="GO" id="GO:0004335">
    <property type="term" value="F:galactokinase activity"/>
    <property type="evidence" value="ECO:0007669"/>
    <property type="project" value="TreeGrafter"/>
</dbReference>
<evidence type="ECO:0000313" key="7">
    <source>
        <dbReference type="EMBL" id="MBE9040248.1"/>
    </source>
</evidence>
<dbReference type="Pfam" id="PF00288">
    <property type="entry name" value="GHMP_kinases_N"/>
    <property type="match status" value="1"/>
</dbReference>
<keyword evidence="8" id="KW-1185">Reference proteome</keyword>
<dbReference type="PROSITE" id="PS00627">
    <property type="entry name" value="GHMP_KINASES_ATP"/>
    <property type="match status" value="1"/>
</dbReference>
<protein>
    <submittedName>
        <fullName evidence="7">GHMP kinase</fullName>
    </submittedName>
</protein>
<dbReference type="EMBL" id="JADEXN010000067">
    <property type="protein sequence ID" value="MBE9040248.1"/>
    <property type="molecule type" value="Genomic_DNA"/>
</dbReference>
<dbReference type="SUPFAM" id="SSF54211">
    <property type="entry name" value="Ribosomal protein S5 domain 2-like"/>
    <property type="match status" value="1"/>
</dbReference>
<dbReference type="Gene3D" id="3.30.70.890">
    <property type="entry name" value="GHMP kinase, C-terminal domain"/>
    <property type="match status" value="1"/>
</dbReference>
<dbReference type="PANTHER" id="PTHR10457">
    <property type="entry name" value="MEVALONATE KINASE/GALACTOKINASE"/>
    <property type="match status" value="1"/>
</dbReference>
<gene>
    <name evidence="7" type="ORF">IQ235_05505</name>
</gene>
<keyword evidence="4 7" id="KW-0418">Kinase</keyword>
<keyword evidence="3" id="KW-0547">Nucleotide-binding</keyword>
<evidence type="ECO:0000259" key="6">
    <source>
        <dbReference type="Pfam" id="PF00288"/>
    </source>
</evidence>
<dbReference type="Gene3D" id="3.30.230.10">
    <property type="match status" value="1"/>
</dbReference>
<dbReference type="RefSeq" id="WP_264320503.1">
    <property type="nucleotide sequence ID" value="NZ_JADEXN010000067.1"/>
</dbReference>
<dbReference type="InterPro" id="IPR020568">
    <property type="entry name" value="Ribosomal_Su5_D2-typ_SF"/>
</dbReference>
<evidence type="ECO:0000256" key="1">
    <source>
        <dbReference type="ARBA" id="ARBA00006566"/>
    </source>
</evidence>
<dbReference type="AlphaFoldDB" id="A0A928VVV9"/>
<dbReference type="InterPro" id="IPR036554">
    <property type="entry name" value="GHMP_kinase_C_sf"/>
</dbReference>
<keyword evidence="2" id="KW-0808">Transferase</keyword>
<organism evidence="7 8">
    <name type="scientific">Zarconia navalis LEGE 11467</name>
    <dbReference type="NCBI Taxonomy" id="1828826"/>
    <lineage>
        <taxon>Bacteria</taxon>
        <taxon>Bacillati</taxon>
        <taxon>Cyanobacteriota</taxon>
        <taxon>Cyanophyceae</taxon>
        <taxon>Oscillatoriophycideae</taxon>
        <taxon>Oscillatoriales</taxon>
        <taxon>Oscillatoriales incertae sedis</taxon>
        <taxon>Zarconia</taxon>
        <taxon>Zarconia navalis</taxon>
    </lineage>
</organism>
<dbReference type="GO" id="GO:0005829">
    <property type="term" value="C:cytosol"/>
    <property type="evidence" value="ECO:0007669"/>
    <property type="project" value="TreeGrafter"/>
</dbReference>
<proteinExistence type="inferred from homology"/>
<evidence type="ECO:0000256" key="3">
    <source>
        <dbReference type="ARBA" id="ARBA00022741"/>
    </source>
</evidence>
<dbReference type="SUPFAM" id="SSF55060">
    <property type="entry name" value="GHMP Kinase, C-terminal domain"/>
    <property type="match status" value="1"/>
</dbReference>